<dbReference type="Proteomes" id="UP000290657">
    <property type="component" value="Unassembled WGS sequence"/>
</dbReference>
<evidence type="ECO:0000256" key="2">
    <source>
        <dbReference type="ARBA" id="ARBA00023315"/>
    </source>
</evidence>
<dbReference type="InterPro" id="IPR000182">
    <property type="entry name" value="GNAT_dom"/>
</dbReference>
<feature type="domain" description="N-acetyltransferase" evidence="3">
    <location>
        <begin position="1"/>
        <end position="155"/>
    </location>
</feature>
<dbReference type="GO" id="GO:0005737">
    <property type="term" value="C:cytoplasm"/>
    <property type="evidence" value="ECO:0007669"/>
    <property type="project" value="TreeGrafter"/>
</dbReference>
<dbReference type="Pfam" id="PF00583">
    <property type="entry name" value="Acetyltransf_1"/>
    <property type="match status" value="1"/>
</dbReference>
<keyword evidence="2" id="KW-0012">Acyltransferase</keyword>
<evidence type="ECO:0000259" key="3">
    <source>
        <dbReference type="PROSITE" id="PS51186"/>
    </source>
</evidence>
<evidence type="ECO:0000313" key="4">
    <source>
        <dbReference type="EMBL" id="RXJ60081.1"/>
    </source>
</evidence>
<organism evidence="4 5">
    <name type="scientific">Candidatus Marinarcus aquaticus</name>
    <dbReference type="NCBI Taxonomy" id="2044504"/>
    <lineage>
        <taxon>Bacteria</taxon>
        <taxon>Pseudomonadati</taxon>
        <taxon>Campylobacterota</taxon>
        <taxon>Epsilonproteobacteria</taxon>
        <taxon>Campylobacterales</taxon>
        <taxon>Arcobacteraceae</taxon>
        <taxon>Candidatus Marinarcus</taxon>
    </lineage>
</organism>
<name>A0A4Q0XW12_9BACT</name>
<accession>A0A4Q0XW12</accession>
<comment type="caution">
    <text evidence="4">The sequence shown here is derived from an EMBL/GenBank/DDBJ whole genome shotgun (WGS) entry which is preliminary data.</text>
</comment>
<dbReference type="RefSeq" id="WP_128995420.1">
    <property type="nucleotide sequence ID" value="NZ_PDKN01000002.1"/>
</dbReference>
<gene>
    <name evidence="4" type="ORF">CRV04_03455</name>
</gene>
<dbReference type="AlphaFoldDB" id="A0A4Q0XW12"/>
<dbReference type="SUPFAM" id="SSF55729">
    <property type="entry name" value="Acyl-CoA N-acyltransferases (Nat)"/>
    <property type="match status" value="1"/>
</dbReference>
<dbReference type="NCBIfam" id="NF005840">
    <property type="entry name" value="PRK07757.1"/>
    <property type="match status" value="1"/>
</dbReference>
<dbReference type="GO" id="GO:0008080">
    <property type="term" value="F:N-acetyltransferase activity"/>
    <property type="evidence" value="ECO:0007669"/>
    <property type="project" value="InterPro"/>
</dbReference>
<protein>
    <submittedName>
        <fullName evidence="4">GNAT family N-acetyltransferase</fullName>
    </submittedName>
</protein>
<proteinExistence type="predicted"/>
<dbReference type="PANTHER" id="PTHR43626:SF4">
    <property type="entry name" value="GCN5-RELATED N-ACETYLTRANSFERASE 2, CHLOROPLASTIC"/>
    <property type="match status" value="1"/>
</dbReference>
<dbReference type="Gene3D" id="3.40.630.30">
    <property type="match status" value="1"/>
</dbReference>
<dbReference type="PROSITE" id="PS51186">
    <property type="entry name" value="GNAT"/>
    <property type="match status" value="1"/>
</dbReference>
<keyword evidence="1 4" id="KW-0808">Transferase</keyword>
<dbReference type="EMBL" id="PDKN01000002">
    <property type="protein sequence ID" value="RXJ60081.1"/>
    <property type="molecule type" value="Genomic_DNA"/>
</dbReference>
<keyword evidence="5" id="KW-1185">Reference proteome</keyword>
<dbReference type="OrthoDB" id="9793138at2"/>
<dbReference type="CDD" id="cd04301">
    <property type="entry name" value="NAT_SF"/>
    <property type="match status" value="1"/>
</dbReference>
<dbReference type="InterPro" id="IPR045039">
    <property type="entry name" value="NSI-like"/>
</dbReference>
<sequence>MDIKTYKPNLTDIVAMQQLVKTEVEKGIILLRTSDEMATTIRSYTAIEVDGVLAGFCALHIHSVNLAEIRSLVVSDKFRGLGLGKRLVKECLDEGKHLHVKEVLSLTYQKDFFEKLGFNVISKESIPEHKIWADCIRCKHFPVCDEVALLYKLEN</sequence>
<reference evidence="4 5" key="1">
    <citation type="submission" date="2017-10" db="EMBL/GenBank/DDBJ databases">
        <title>Genomics of the genus Arcobacter.</title>
        <authorList>
            <person name="Perez-Cataluna A."/>
            <person name="Figueras M.J."/>
        </authorList>
    </citation>
    <scope>NUCLEOTIDE SEQUENCE [LARGE SCALE GENOMIC DNA]</scope>
    <source>
        <strain evidence="4 5">CECT 8987</strain>
    </source>
</reference>
<dbReference type="PANTHER" id="PTHR43626">
    <property type="entry name" value="ACYL-COA N-ACYLTRANSFERASE"/>
    <property type="match status" value="1"/>
</dbReference>
<evidence type="ECO:0000313" key="5">
    <source>
        <dbReference type="Proteomes" id="UP000290657"/>
    </source>
</evidence>
<evidence type="ECO:0000256" key="1">
    <source>
        <dbReference type="ARBA" id="ARBA00022679"/>
    </source>
</evidence>
<dbReference type="InterPro" id="IPR016181">
    <property type="entry name" value="Acyl_CoA_acyltransferase"/>
</dbReference>